<dbReference type="EMBL" id="CM046396">
    <property type="protein sequence ID" value="KAI8540250.1"/>
    <property type="molecule type" value="Genomic_DNA"/>
</dbReference>
<gene>
    <name evidence="1" type="ORF">RHMOL_Rhmol09G0248200</name>
</gene>
<name>A0ACC0MGY0_RHOML</name>
<evidence type="ECO:0000313" key="1">
    <source>
        <dbReference type="EMBL" id="KAI8540250.1"/>
    </source>
</evidence>
<evidence type="ECO:0000313" key="2">
    <source>
        <dbReference type="Proteomes" id="UP001062846"/>
    </source>
</evidence>
<reference evidence="1" key="1">
    <citation type="submission" date="2022-02" db="EMBL/GenBank/DDBJ databases">
        <title>Plant Genome Project.</title>
        <authorList>
            <person name="Zhang R.-G."/>
        </authorList>
    </citation>
    <scope>NUCLEOTIDE SEQUENCE</scope>
    <source>
        <strain evidence="1">AT1</strain>
    </source>
</reference>
<organism evidence="1 2">
    <name type="scientific">Rhododendron molle</name>
    <name type="common">Chinese azalea</name>
    <name type="synonym">Azalea mollis</name>
    <dbReference type="NCBI Taxonomy" id="49168"/>
    <lineage>
        <taxon>Eukaryota</taxon>
        <taxon>Viridiplantae</taxon>
        <taxon>Streptophyta</taxon>
        <taxon>Embryophyta</taxon>
        <taxon>Tracheophyta</taxon>
        <taxon>Spermatophyta</taxon>
        <taxon>Magnoliopsida</taxon>
        <taxon>eudicotyledons</taxon>
        <taxon>Gunneridae</taxon>
        <taxon>Pentapetalae</taxon>
        <taxon>asterids</taxon>
        <taxon>Ericales</taxon>
        <taxon>Ericaceae</taxon>
        <taxon>Ericoideae</taxon>
        <taxon>Rhodoreae</taxon>
        <taxon>Rhododendron</taxon>
    </lineage>
</organism>
<sequence>MASTLDFIRHHLFDDSPSGLLLSAAFFDDSGVRMSLRAPELIPYDQSHLPPTSTDSNSSETQFPQASSSDDGESVSSDSKLQFTNYLKPIKKETDHFEFEANPQTMNPTTASRLIDRRPLLNISIPRADNTHRVGSRPKPDSGDKRHYRGVRQRPWGKFAAEIRDPTRKGSRVWLGTYETAVEAARAYDRAAFKMRGRKAILNFPHEIGKTTACEPSPETRRKRGREGGGEERESGGMKRERAAESESTTESGFAVCPLTPSNWTAVWDTADVKGIFEVPPLSPYPSVVVI</sequence>
<comment type="caution">
    <text evidence="1">The sequence shown here is derived from an EMBL/GenBank/DDBJ whole genome shotgun (WGS) entry which is preliminary data.</text>
</comment>
<protein>
    <submittedName>
        <fullName evidence="1">Uncharacterized protein</fullName>
    </submittedName>
</protein>
<dbReference type="Proteomes" id="UP001062846">
    <property type="component" value="Chromosome 9"/>
</dbReference>
<proteinExistence type="predicted"/>
<accession>A0ACC0MGY0</accession>
<keyword evidence="2" id="KW-1185">Reference proteome</keyword>